<dbReference type="OrthoDB" id="9766544at2"/>
<dbReference type="EMBL" id="RKRK01000006">
    <property type="protein sequence ID" value="RPF54758.1"/>
    <property type="molecule type" value="Genomic_DNA"/>
</dbReference>
<dbReference type="SUPFAM" id="SSF47240">
    <property type="entry name" value="Ferritin-like"/>
    <property type="match status" value="1"/>
</dbReference>
<proteinExistence type="predicted"/>
<dbReference type="InterPro" id="IPR009078">
    <property type="entry name" value="Ferritin-like_SF"/>
</dbReference>
<comment type="cofactor">
    <cofactor evidence="1">
        <name>Fe cation</name>
        <dbReference type="ChEBI" id="CHEBI:24875"/>
    </cofactor>
</comment>
<name>A0A3N5BY81_9BACL</name>
<dbReference type="Gene3D" id="1.10.620.20">
    <property type="entry name" value="Ribonucleotide Reductase, subunit A"/>
    <property type="match status" value="1"/>
</dbReference>
<reference evidence="2 3" key="1">
    <citation type="submission" date="2018-11" db="EMBL/GenBank/DDBJ databases">
        <title>Genomic Encyclopedia of Type Strains, Phase IV (KMG-IV): sequencing the most valuable type-strain genomes for metagenomic binning, comparative biology and taxonomic classification.</title>
        <authorList>
            <person name="Goeker M."/>
        </authorList>
    </citation>
    <scope>NUCLEOTIDE SEQUENCE [LARGE SCALE GENOMIC DNA]</scope>
    <source>
        <strain evidence="2 3">DSM 29158</strain>
    </source>
</reference>
<sequence>MDESIHGVYVGLLSQELKRDNFTEEEIRHVDEEVVELFDELLENEIAYTREIYDSIGLTHEVIDFVKYNANKALANLGYDPRYEHDKVNKIVLNGLDTHNLAIDFFSQKSDKYKKATVEAITDDDFYFEG</sequence>
<dbReference type="Pfam" id="PF00268">
    <property type="entry name" value="Ribonuc_red_sm"/>
    <property type="match status" value="1"/>
</dbReference>
<dbReference type="Proteomes" id="UP000277108">
    <property type="component" value="Unassembled WGS sequence"/>
</dbReference>
<organism evidence="2 3">
    <name type="scientific">Abyssicoccus albus</name>
    <dbReference type="NCBI Taxonomy" id="1817405"/>
    <lineage>
        <taxon>Bacteria</taxon>
        <taxon>Bacillati</taxon>
        <taxon>Bacillota</taxon>
        <taxon>Bacilli</taxon>
        <taxon>Bacillales</taxon>
        <taxon>Abyssicoccaceae</taxon>
    </lineage>
</organism>
<dbReference type="GO" id="GO:0009263">
    <property type="term" value="P:deoxyribonucleotide biosynthetic process"/>
    <property type="evidence" value="ECO:0007669"/>
    <property type="project" value="InterPro"/>
</dbReference>
<gene>
    <name evidence="2" type="ORF">EDD62_1719</name>
</gene>
<dbReference type="InterPro" id="IPR000358">
    <property type="entry name" value="RNR_small_fam"/>
</dbReference>
<dbReference type="InterPro" id="IPR012348">
    <property type="entry name" value="RNR-like"/>
</dbReference>
<evidence type="ECO:0000313" key="3">
    <source>
        <dbReference type="Proteomes" id="UP000277108"/>
    </source>
</evidence>
<comment type="caution">
    <text evidence="2">The sequence shown here is derived from an EMBL/GenBank/DDBJ whole genome shotgun (WGS) entry which is preliminary data.</text>
</comment>
<protein>
    <submittedName>
        <fullName evidence="2">Ribonucleotide reductase small subunit</fullName>
    </submittedName>
</protein>
<keyword evidence="3" id="KW-1185">Reference proteome</keyword>
<dbReference type="RefSeq" id="WP_123808642.1">
    <property type="nucleotide sequence ID" value="NZ_RKRK01000006.1"/>
</dbReference>
<evidence type="ECO:0000256" key="1">
    <source>
        <dbReference type="ARBA" id="ARBA00001962"/>
    </source>
</evidence>
<dbReference type="AlphaFoldDB" id="A0A3N5BY81"/>
<dbReference type="GO" id="GO:0016491">
    <property type="term" value="F:oxidoreductase activity"/>
    <property type="evidence" value="ECO:0007669"/>
    <property type="project" value="InterPro"/>
</dbReference>
<accession>A0A3N5BY81</accession>
<evidence type="ECO:0000313" key="2">
    <source>
        <dbReference type="EMBL" id="RPF54758.1"/>
    </source>
</evidence>